<dbReference type="SUPFAM" id="SSF101148">
    <property type="entry name" value="Plant invertase/pectin methylesterase inhibitor"/>
    <property type="match status" value="1"/>
</dbReference>
<dbReference type="InterPro" id="IPR006501">
    <property type="entry name" value="Pectinesterase_inhib_dom"/>
</dbReference>
<gene>
    <name evidence="6" type="ORF">SHERM_01973</name>
</gene>
<proteinExistence type="inferred from homology"/>
<dbReference type="GO" id="GO:0046910">
    <property type="term" value="F:pectinesterase inhibitor activity"/>
    <property type="evidence" value="ECO:0007669"/>
    <property type="project" value="InterPro"/>
</dbReference>
<dbReference type="CDD" id="cd15797">
    <property type="entry name" value="PMEI"/>
    <property type="match status" value="1"/>
</dbReference>
<comment type="similarity">
    <text evidence="3">Belongs to the PMEI family.</text>
</comment>
<sequence>MANNFLHIYFFISSLVVLKIFASDTLLEVICRQTHDSSLCATIIESDPHSATANIYVLAEDMVEMGTDVATGTKVKIHSLILFGKVDPNLRLQLVKCHQMYEDSIGFMRSAGSELKDGNFMSFAQSGALVYASASKCKDELSKPPSNSSMFTTENRRLQTLGEIIYFIGKLLPDD</sequence>
<evidence type="ECO:0000313" key="7">
    <source>
        <dbReference type="Proteomes" id="UP001153555"/>
    </source>
</evidence>
<evidence type="ECO:0000256" key="3">
    <source>
        <dbReference type="ARBA" id="ARBA00038471"/>
    </source>
</evidence>
<keyword evidence="7" id="KW-1185">Reference proteome</keyword>
<evidence type="ECO:0000259" key="5">
    <source>
        <dbReference type="SMART" id="SM00856"/>
    </source>
</evidence>
<dbReference type="Gene3D" id="1.20.140.40">
    <property type="entry name" value="Invertase/pectin methylesterase inhibitor family protein"/>
    <property type="match status" value="1"/>
</dbReference>
<dbReference type="NCBIfam" id="TIGR01614">
    <property type="entry name" value="PME_inhib"/>
    <property type="match status" value="1"/>
</dbReference>
<evidence type="ECO:0000256" key="4">
    <source>
        <dbReference type="SAM" id="SignalP"/>
    </source>
</evidence>
<organism evidence="6 7">
    <name type="scientific">Striga hermonthica</name>
    <name type="common">Purple witchweed</name>
    <name type="synonym">Buchnera hermonthica</name>
    <dbReference type="NCBI Taxonomy" id="68872"/>
    <lineage>
        <taxon>Eukaryota</taxon>
        <taxon>Viridiplantae</taxon>
        <taxon>Streptophyta</taxon>
        <taxon>Embryophyta</taxon>
        <taxon>Tracheophyta</taxon>
        <taxon>Spermatophyta</taxon>
        <taxon>Magnoliopsida</taxon>
        <taxon>eudicotyledons</taxon>
        <taxon>Gunneridae</taxon>
        <taxon>Pentapetalae</taxon>
        <taxon>asterids</taxon>
        <taxon>lamiids</taxon>
        <taxon>Lamiales</taxon>
        <taxon>Orobanchaceae</taxon>
        <taxon>Buchnereae</taxon>
        <taxon>Striga</taxon>
    </lineage>
</organism>
<evidence type="ECO:0000256" key="1">
    <source>
        <dbReference type="ARBA" id="ARBA00022729"/>
    </source>
</evidence>
<accession>A0A9N7NDK4</accession>
<feature type="signal peptide" evidence="4">
    <location>
        <begin position="1"/>
        <end position="22"/>
    </location>
</feature>
<dbReference type="InterPro" id="IPR052421">
    <property type="entry name" value="PCW_Enzyme_Inhibitor"/>
</dbReference>
<name>A0A9N7NDK4_STRHE</name>
<reference evidence="6" key="1">
    <citation type="submission" date="2019-12" db="EMBL/GenBank/DDBJ databases">
        <authorList>
            <person name="Scholes J."/>
        </authorList>
    </citation>
    <scope>NUCLEOTIDE SEQUENCE</scope>
</reference>
<dbReference type="PANTHER" id="PTHR36710:SF8">
    <property type="entry name" value="PECTINESTERASE INHIBITOR-LIKE"/>
    <property type="match status" value="1"/>
</dbReference>
<protein>
    <recommendedName>
        <fullName evidence="5">Pectinesterase inhibitor domain-containing protein</fullName>
    </recommendedName>
</protein>
<dbReference type="InterPro" id="IPR035513">
    <property type="entry name" value="Invertase/methylesterase_inhib"/>
</dbReference>
<keyword evidence="1 4" id="KW-0732">Signal</keyword>
<dbReference type="Pfam" id="PF04043">
    <property type="entry name" value="PMEI"/>
    <property type="match status" value="1"/>
</dbReference>
<evidence type="ECO:0000256" key="2">
    <source>
        <dbReference type="ARBA" id="ARBA00023157"/>
    </source>
</evidence>
<feature type="domain" description="Pectinesterase inhibitor" evidence="5">
    <location>
        <begin position="22"/>
        <end position="168"/>
    </location>
</feature>
<comment type="caution">
    <text evidence="6">The sequence shown here is derived from an EMBL/GenBank/DDBJ whole genome shotgun (WGS) entry which is preliminary data.</text>
</comment>
<dbReference type="EMBL" id="CACSLK010027624">
    <property type="protein sequence ID" value="CAA0826778.1"/>
    <property type="molecule type" value="Genomic_DNA"/>
</dbReference>
<dbReference type="AlphaFoldDB" id="A0A9N7NDK4"/>
<feature type="chain" id="PRO_5040217283" description="Pectinesterase inhibitor domain-containing protein" evidence="4">
    <location>
        <begin position="23"/>
        <end position="175"/>
    </location>
</feature>
<dbReference type="SMART" id="SM00856">
    <property type="entry name" value="PMEI"/>
    <property type="match status" value="1"/>
</dbReference>
<dbReference type="OrthoDB" id="912208at2759"/>
<keyword evidence="2" id="KW-1015">Disulfide bond</keyword>
<evidence type="ECO:0000313" key="6">
    <source>
        <dbReference type="EMBL" id="CAA0826778.1"/>
    </source>
</evidence>
<dbReference type="InterPro" id="IPR034086">
    <property type="entry name" value="PMEI_plant"/>
</dbReference>
<dbReference type="PANTHER" id="PTHR36710">
    <property type="entry name" value="PECTINESTERASE INHIBITOR-LIKE"/>
    <property type="match status" value="1"/>
</dbReference>
<dbReference type="Proteomes" id="UP001153555">
    <property type="component" value="Unassembled WGS sequence"/>
</dbReference>